<evidence type="ECO:0000313" key="3">
    <source>
        <dbReference type="Proteomes" id="UP000193920"/>
    </source>
</evidence>
<comment type="caution">
    <text evidence="2">The sequence shown here is derived from an EMBL/GenBank/DDBJ whole genome shotgun (WGS) entry which is preliminary data.</text>
</comment>
<dbReference type="Proteomes" id="UP000193920">
    <property type="component" value="Unassembled WGS sequence"/>
</dbReference>
<keyword evidence="1" id="KW-1133">Transmembrane helix</keyword>
<name>A0A1Y2AJA4_9FUNG</name>
<accession>A0A1Y2AJA4</accession>
<keyword evidence="1" id="KW-0812">Transmembrane</keyword>
<sequence>MNTSNYYYIPIVIAIFCLYFSFIKRKIYNAYTKEYKTKLQVLKDNNEPQYKIDEEWARIKSKYYAIGNQQFYISILALSKCLLNYEDLIGVAIILYGVHKLVETYRIYRIDYQYILLDLLEKKEEAIKIVNTKRQINAKFINTVVHTIFYTLSLFFGFIYSKSKRFWQIAVVSNSFDRDSTVVNYLFASKNVISFYALFFTLYVISYRIFVEKNYKVFDENFAFTFRLLFSIKRNRINLYIYFGITGLCLLRSALMYKI</sequence>
<dbReference type="AlphaFoldDB" id="A0A1Y2AJA4"/>
<feature type="transmembrane region" description="Helical" evidence="1">
    <location>
        <begin position="6"/>
        <end position="23"/>
    </location>
</feature>
<reference evidence="2 3" key="1">
    <citation type="submission" date="2016-08" db="EMBL/GenBank/DDBJ databases">
        <title>A Parts List for Fungal Cellulosomes Revealed by Comparative Genomics.</title>
        <authorList>
            <consortium name="DOE Joint Genome Institute"/>
            <person name="Haitjema C.H."/>
            <person name="Gilmore S.P."/>
            <person name="Henske J.K."/>
            <person name="Solomon K.V."/>
            <person name="De Groot R."/>
            <person name="Kuo A."/>
            <person name="Mondo S.J."/>
            <person name="Salamov A.A."/>
            <person name="Labutti K."/>
            <person name="Zhao Z."/>
            <person name="Chiniquy J."/>
            <person name="Barry K."/>
            <person name="Brewer H.M."/>
            <person name="Purvine S.O."/>
            <person name="Wright A.T."/>
            <person name="Boxma B."/>
            <person name="Van Alen T."/>
            <person name="Hackstein J.H."/>
            <person name="Baker S.E."/>
            <person name="Grigoriev I.V."/>
            <person name="O'Malley M.A."/>
        </authorList>
    </citation>
    <scope>NUCLEOTIDE SEQUENCE [LARGE SCALE GENOMIC DNA]</scope>
    <source>
        <strain evidence="2 3">G1</strain>
    </source>
</reference>
<keyword evidence="3" id="KW-1185">Reference proteome</keyword>
<dbReference type="EMBL" id="MCOG01000250">
    <property type="protein sequence ID" value="ORY22287.1"/>
    <property type="molecule type" value="Genomic_DNA"/>
</dbReference>
<feature type="transmembrane region" description="Helical" evidence="1">
    <location>
        <begin position="140"/>
        <end position="160"/>
    </location>
</feature>
<gene>
    <name evidence="2" type="ORF">LY90DRAFT_707187</name>
</gene>
<feature type="transmembrane region" description="Helical" evidence="1">
    <location>
        <begin position="237"/>
        <end position="257"/>
    </location>
</feature>
<keyword evidence="1" id="KW-0472">Membrane</keyword>
<protein>
    <submittedName>
        <fullName evidence="2">Uncharacterized protein</fullName>
    </submittedName>
</protein>
<organism evidence="2 3">
    <name type="scientific">Neocallimastix californiae</name>
    <dbReference type="NCBI Taxonomy" id="1754190"/>
    <lineage>
        <taxon>Eukaryota</taxon>
        <taxon>Fungi</taxon>
        <taxon>Fungi incertae sedis</taxon>
        <taxon>Chytridiomycota</taxon>
        <taxon>Chytridiomycota incertae sedis</taxon>
        <taxon>Neocallimastigomycetes</taxon>
        <taxon>Neocallimastigales</taxon>
        <taxon>Neocallimastigaceae</taxon>
        <taxon>Neocallimastix</taxon>
    </lineage>
</organism>
<dbReference type="OrthoDB" id="10458529at2759"/>
<proteinExistence type="predicted"/>
<evidence type="ECO:0000256" key="1">
    <source>
        <dbReference type="SAM" id="Phobius"/>
    </source>
</evidence>
<feature type="transmembrane region" description="Helical" evidence="1">
    <location>
        <begin position="193"/>
        <end position="211"/>
    </location>
</feature>
<evidence type="ECO:0000313" key="2">
    <source>
        <dbReference type="EMBL" id="ORY22287.1"/>
    </source>
</evidence>